<comment type="caution">
    <text evidence="2">The sequence shown here is derived from an EMBL/GenBank/DDBJ whole genome shotgun (WGS) entry which is preliminary data.</text>
</comment>
<proteinExistence type="predicted"/>
<protein>
    <recommendedName>
        <fullName evidence="1">DUF4283 domain-containing protein</fullName>
    </recommendedName>
</protein>
<evidence type="ECO:0000259" key="1">
    <source>
        <dbReference type="Pfam" id="PF14111"/>
    </source>
</evidence>
<dbReference type="Pfam" id="PF14111">
    <property type="entry name" value="DUF4283"/>
    <property type="match status" value="1"/>
</dbReference>
<reference evidence="2" key="1">
    <citation type="submission" date="2020-06" db="EMBL/GenBank/DDBJ databases">
        <authorList>
            <person name="Li T."/>
            <person name="Hu X."/>
            <person name="Zhang T."/>
            <person name="Song X."/>
            <person name="Zhang H."/>
            <person name="Dai N."/>
            <person name="Sheng W."/>
            <person name="Hou X."/>
            <person name="Wei L."/>
        </authorList>
    </citation>
    <scope>NUCLEOTIDE SEQUENCE</scope>
    <source>
        <strain evidence="2">G02</strain>
        <tissue evidence="2">Leaf</tissue>
    </source>
</reference>
<feature type="domain" description="DUF4283" evidence="1">
    <location>
        <begin position="66"/>
        <end position="134"/>
    </location>
</feature>
<dbReference type="PANTHER" id="PTHR31286:SF179">
    <property type="entry name" value="RNASE H TYPE-1 DOMAIN-CONTAINING PROTEIN"/>
    <property type="match status" value="1"/>
</dbReference>
<sequence length="550" mass="61432">MLSSAGRRTFPAATPCCRRHETGLGSEIFCLDCGRPGLRWSAWVAVVGLGCRVQWLAWTVIVAGALEWPSLNLRRWMLAQGFRGDFSVGAINVCHVFIKFALEEDYTKLWIKSIWFMDGFLMRVLKWTPIFNPWKESPIVPVWVRLSKLPIQFFDRETMFSIAHLLGTPLRTDVSTAILVRPSVARVKLDAQRAQWKFHTRRKGKRVVFEDVDGRLGASSSGAKGTEDVEVEVELHDTVFPAGMPEHMLHGEAVDGGTEKDIPVSQSKPDVCQGVDDVATYSLEPIVPEKPLPQDGLPGVCAGQTGSCVIPPALDSRVEQPVCVENLIPDTEDATLYLPGESILHTHTEDVARRLARHRRGRSLDDEPGAHLVSSDRGKRGDLWRGGWVFWMWYQIVGIRFGSSGGSDVRCQIVGGDFNTVLSPDECSGGSESSGIAMSDFHDTISDSALVDAGNVESPYTWYSRRLHQRLDRALVSSCWMTVFPKLQYPTVGSGIMRFQQKLTRLKHCLKEWNKTVFGNVFDRVAAAERQLKEADEAYDQDPCDRTLVE</sequence>
<dbReference type="Gene3D" id="3.60.10.10">
    <property type="entry name" value="Endonuclease/exonuclease/phosphatase"/>
    <property type="match status" value="1"/>
</dbReference>
<evidence type="ECO:0000313" key="2">
    <source>
        <dbReference type="EMBL" id="KAL0307026.1"/>
    </source>
</evidence>
<dbReference type="InterPro" id="IPR025558">
    <property type="entry name" value="DUF4283"/>
</dbReference>
<organism evidence="2">
    <name type="scientific">Sesamum radiatum</name>
    <name type="common">Black benniseed</name>
    <dbReference type="NCBI Taxonomy" id="300843"/>
    <lineage>
        <taxon>Eukaryota</taxon>
        <taxon>Viridiplantae</taxon>
        <taxon>Streptophyta</taxon>
        <taxon>Embryophyta</taxon>
        <taxon>Tracheophyta</taxon>
        <taxon>Spermatophyta</taxon>
        <taxon>Magnoliopsida</taxon>
        <taxon>eudicotyledons</taxon>
        <taxon>Gunneridae</taxon>
        <taxon>Pentapetalae</taxon>
        <taxon>asterids</taxon>
        <taxon>lamiids</taxon>
        <taxon>Lamiales</taxon>
        <taxon>Pedaliaceae</taxon>
        <taxon>Sesamum</taxon>
    </lineage>
</organism>
<dbReference type="PANTHER" id="PTHR31286">
    <property type="entry name" value="GLYCINE-RICH CELL WALL STRUCTURAL PROTEIN 1.8-LIKE"/>
    <property type="match status" value="1"/>
</dbReference>
<dbReference type="SUPFAM" id="SSF56219">
    <property type="entry name" value="DNase I-like"/>
    <property type="match status" value="1"/>
</dbReference>
<dbReference type="AlphaFoldDB" id="A0AAW2KLG5"/>
<gene>
    <name evidence="2" type="ORF">Sradi_6119900</name>
</gene>
<dbReference type="InterPro" id="IPR040256">
    <property type="entry name" value="At4g02000-like"/>
</dbReference>
<dbReference type="InterPro" id="IPR036691">
    <property type="entry name" value="Endo/exonu/phosph_ase_sf"/>
</dbReference>
<name>A0AAW2KLG5_SESRA</name>
<accession>A0AAW2KLG5</accession>
<reference evidence="2" key="2">
    <citation type="journal article" date="2024" name="Plant">
        <title>Genomic evolution and insights into agronomic trait innovations of Sesamum species.</title>
        <authorList>
            <person name="Miao H."/>
            <person name="Wang L."/>
            <person name="Qu L."/>
            <person name="Liu H."/>
            <person name="Sun Y."/>
            <person name="Le M."/>
            <person name="Wang Q."/>
            <person name="Wei S."/>
            <person name="Zheng Y."/>
            <person name="Lin W."/>
            <person name="Duan Y."/>
            <person name="Cao H."/>
            <person name="Xiong S."/>
            <person name="Wang X."/>
            <person name="Wei L."/>
            <person name="Li C."/>
            <person name="Ma Q."/>
            <person name="Ju M."/>
            <person name="Zhao R."/>
            <person name="Li G."/>
            <person name="Mu C."/>
            <person name="Tian Q."/>
            <person name="Mei H."/>
            <person name="Zhang T."/>
            <person name="Gao T."/>
            <person name="Zhang H."/>
        </authorList>
    </citation>
    <scope>NUCLEOTIDE SEQUENCE</scope>
    <source>
        <strain evidence="2">G02</strain>
    </source>
</reference>
<dbReference type="EMBL" id="JACGWJ010000028">
    <property type="protein sequence ID" value="KAL0307026.1"/>
    <property type="molecule type" value="Genomic_DNA"/>
</dbReference>